<dbReference type="RefSeq" id="WP_172343849.1">
    <property type="nucleotide sequence ID" value="NZ_CATJFF010000073.1"/>
</dbReference>
<keyword evidence="3" id="KW-1185">Reference proteome</keyword>
<organism evidence="2 3">
    <name type="scientific">Xylanibacter caecicola</name>
    <dbReference type="NCBI Taxonomy" id="2736294"/>
    <lineage>
        <taxon>Bacteria</taxon>
        <taxon>Pseudomonadati</taxon>
        <taxon>Bacteroidota</taxon>
        <taxon>Bacteroidia</taxon>
        <taxon>Bacteroidales</taxon>
        <taxon>Prevotellaceae</taxon>
        <taxon>Xylanibacter</taxon>
    </lineage>
</organism>
<comment type="caution">
    <text evidence="2">The sequence shown here is derived from an EMBL/GenBank/DDBJ whole genome shotgun (WGS) entry which is preliminary data.</text>
</comment>
<gene>
    <name evidence="2" type="ORF">HPS54_02250</name>
</gene>
<feature type="chain" id="PRO_5045225003" evidence="1">
    <location>
        <begin position="20"/>
        <end position="52"/>
    </location>
</feature>
<protein>
    <submittedName>
        <fullName evidence="2">Uncharacterized protein</fullName>
    </submittedName>
</protein>
<evidence type="ECO:0000313" key="3">
    <source>
        <dbReference type="Proteomes" id="UP000820977"/>
    </source>
</evidence>
<name>A0ABX2AZF5_9BACT</name>
<keyword evidence="1" id="KW-0732">Signal</keyword>
<proteinExistence type="predicted"/>
<feature type="signal peptide" evidence="1">
    <location>
        <begin position="1"/>
        <end position="19"/>
    </location>
</feature>
<dbReference type="EMBL" id="JABKKJ010000002">
    <property type="protein sequence ID" value="NPE24351.1"/>
    <property type="molecule type" value="Genomic_DNA"/>
</dbReference>
<evidence type="ECO:0000313" key="2">
    <source>
        <dbReference type="EMBL" id="NPE24351.1"/>
    </source>
</evidence>
<sequence>MKKFFTLIAAAMMVAGANAQKEWNFSNWEQKKHLRQLKQLKASLYLQVQRQV</sequence>
<accession>A0ABX2AZF5</accession>
<reference evidence="2 3" key="1">
    <citation type="submission" date="2020-05" db="EMBL/GenBank/DDBJ databases">
        <title>Distinct polysaccharide utilization as determinants for interspecies competition between intestinal Prevotella spp.</title>
        <authorList>
            <person name="Galvez E.J.C."/>
            <person name="Iljazovic A."/>
            <person name="Strowig T."/>
        </authorList>
    </citation>
    <scope>NUCLEOTIDE SEQUENCE [LARGE SCALE GENOMIC DNA]</scope>
    <source>
        <strain evidence="2 3">PCHR</strain>
    </source>
</reference>
<dbReference type="Proteomes" id="UP000820977">
    <property type="component" value="Unassembled WGS sequence"/>
</dbReference>
<evidence type="ECO:0000256" key="1">
    <source>
        <dbReference type="SAM" id="SignalP"/>
    </source>
</evidence>